<proteinExistence type="predicted"/>
<comment type="caution">
    <text evidence="1">The sequence shown here is derived from an EMBL/GenBank/DDBJ whole genome shotgun (WGS) entry which is preliminary data.</text>
</comment>
<evidence type="ECO:0000313" key="2">
    <source>
        <dbReference type="Proteomes" id="UP000886814"/>
    </source>
</evidence>
<evidence type="ECO:0000313" key="1">
    <source>
        <dbReference type="EMBL" id="HIV39697.1"/>
    </source>
</evidence>
<protein>
    <submittedName>
        <fullName evidence="1">Uncharacterized protein</fullName>
    </submittedName>
</protein>
<name>A0A9D1PE90_9FIRM</name>
<accession>A0A9D1PE90</accession>
<reference evidence="1" key="1">
    <citation type="journal article" date="2021" name="PeerJ">
        <title>Extensive microbial diversity within the chicken gut microbiome revealed by metagenomics and culture.</title>
        <authorList>
            <person name="Gilroy R."/>
            <person name="Ravi A."/>
            <person name="Getino M."/>
            <person name="Pursley I."/>
            <person name="Horton D.L."/>
            <person name="Alikhan N.F."/>
            <person name="Baker D."/>
            <person name="Gharbi K."/>
            <person name="Hall N."/>
            <person name="Watson M."/>
            <person name="Adriaenssens E.M."/>
            <person name="Foster-Nyarko E."/>
            <person name="Jarju S."/>
            <person name="Secka A."/>
            <person name="Antonio M."/>
            <person name="Oren A."/>
            <person name="Chaudhuri R.R."/>
            <person name="La Ragione R."/>
            <person name="Hildebrand F."/>
            <person name="Pallen M.J."/>
        </authorList>
    </citation>
    <scope>NUCLEOTIDE SEQUENCE</scope>
    <source>
        <strain evidence="1">CHK195-9823</strain>
    </source>
</reference>
<dbReference type="Proteomes" id="UP000886814">
    <property type="component" value="Unassembled WGS sequence"/>
</dbReference>
<gene>
    <name evidence="1" type="ORF">H9747_12005</name>
</gene>
<dbReference type="AlphaFoldDB" id="A0A9D1PE90"/>
<sequence length="370" mass="43827">MHFMTFAAVEIPEINEYGENACIEAEVINHEQDRQTSCKGEHDHEETGVQDKFYCMVHDAVAEKMQKYCEGDTDPKNLKFCDCTERIEAGYEGTVDCLKLPQGTIVPYFDSPYGNRFVIRDGKVFEADAGPVHQLRRTKRAKSIRALTGYPLKKLYPDIYRFAVEWFGIEYSEKESAFGYYMNPNGIWDWYEIGGRWPYLLLVKDTCREYFSGQISWTWRDETVEPPRGYRWTSGARMRDIEWQAMWAWHRARQEERFGELEDFFRTGERPKNIYGKRIEDGIWDGNSYLYHRGESLEDYLKREDWLHESRYPLCPHDLLDKKGGWHASDDRLSEPEEKEDCKEPWNARVEEFLDSLADDDVLVIVDYHR</sequence>
<organism evidence="1 2">
    <name type="scientific">Candidatus Blautia stercorigallinarum</name>
    <dbReference type="NCBI Taxonomy" id="2838501"/>
    <lineage>
        <taxon>Bacteria</taxon>
        <taxon>Bacillati</taxon>
        <taxon>Bacillota</taxon>
        <taxon>Clostridia</taxon>
        <taxon>Lachnospirales</taxon>
        <taxon>Lachnospiraceae</taxon>
        <taxon>Blautia</taxon>
    </lineage>
</organism>
<dbReference type="EMBL" id="DXIQ01000081">
    <property type="protein sequence ID" value="HIV39697.1"/>
    <property type="molecule type" value="Genomic_DNA"/>
</dbReference>
<reference evidence="1" key="2">
    <citation type="submission" date="2021-04" db="EMBL/GenBank/DDBJ databases">
        <authorList>
            <person name="Gilroy R."/>
        </authorList>
    </citation>
    <scope>NUCLEOTIDE SEQUENCE</scope>
    <source>
        <strain evidence="1">CHK195-9823</strain>
    </source>
</reference>